<feature type="transmembrane region" description="Helical" evidence="11">
    <location>
        <begin position="281"/>
        <end position="303"/>
    </location>
</feature>
<dbReference type="GO" id="GO:1902600">
    <property type="term" value="P:proton transmembrane transport"/>
    <property type="evidence" value="ECO:0007669"/>
    <property type="project" value="InterPro"/>
</dbReference>
<feature type="transmembrane region" description="Helical" evidence="11">
    <location>
        <begin position="171"/>
        <end position="191"/>
    </location>
</feature>
<feature type="transmembrane region" description="Helical" evidence="11">
    <location>
        <begin position="6"/>
        <end position="22"/>
    </location>
</feature>
<feature type="domain" description="CBS" evidence="12">
    <location>
        <begin position="385"/>
        <end position="441"/>
    </location>
</feature>
<dbReference type="PANTHER" id="PTHR43562">
    <property type="entry name" value="NAPA-TYPE SODIUM/HYDROGEN ANTIPORTER"/>
    <property type="match status" value="1"/>
</dbReference>
<dbReference type="SMART" id="SM00116">
    <property type="entry name" value="CBS"/>
    <property type="match status" value="2"/>
</dbReference>
<evidence type="ECO:0000256" key="11">
    <source>
        <dbReference type="SAM" id="Phobius"/>
    </source>
</evidence>
<accession>A0AAX4KXI4</accession>
<evidence type="ECO:0000256" key="1">
    <source>
        <dbReference type="ARBA" id="ARBA00004141"/>
    </source>
</evidence>
<feature type="transmembrane region" description="Helical" evidence="11">
    <location>
        <begin position="53"/>
        <end position="72"/>
    </location>
</feature>
<dbReference type="GO" id="GO:0016020">
    <property type="term" value="C:membrane"/>
    <property type="evidence" value="ECO:0007669"/>
    <property type="project" value="UniProtKB-SubCell"/>
</dbReference>
<evidence type="ECO:0000313" key="13">
    <source>
        <dbReference type="EMBL" id="WWQ59454.1"/>
    </source>
</evidence>
<evidence type="ECO:0000313" key="14">
    <source>
        <dbReference type="Proteomes" id="UP001432202"/>
    </source>
</evidence>
<keyword evidence="5 11" id="KW-1133">Transmembrane helix</keyword>
<dbReference type="GO" id="GO:0015297">
    <property type="term" value="F:antiporter activity"/>
    <property type="evidence" value="ECO:0007669"/>
    <property type="project" value="UniProtKB-KW"/>
</dbReference>
<sequence length="499" mass="55615">MSISVISLLYIGIMLILAKLAEEALGRLNLVRFIGPIFVGIILGQGVLNVIKINAIISFITSLGIVFLLFLAGAEELGEGIKFNFKDVLSSDIELAIPIVAIGLTLYYLHEFSPLILIPLAMTSVGPLTRLLIDLNIAKERIGISIFYQSMINEIISVIIFALFYSNFRTSSIVGIVILVVIIFALGKSIARTLELIEKYIKVREIEFASIISLILIVGFIAELYDFNSAIIALFLGFLLRDYLKDRPHILERLHGFTYGFFEPLFFVSIGLYFVRISLNLLAVSAIVLVVVLGSKIISGFIASNFYGWDKIINSLGTSVKGGVDVSLLITALTAGLISPFAYSFSSLAIALSSLIVPLVFRFRYGKPKVQRKEKIYYAQEIGKVIKNKIVTKDDEILREAITKMTANGYRALVVVDEDDRPKGYISITQIIEIDPSEYETLKVGDLDKYDVNIMDEKSKVIDVIREFRRTEAPVIAVVDKDGRLTTVVYERELLRVLI</sequence>
<evidence type="ECO:0000256" key="8">
    <source>
        <dbReference type="ARBA" id="ARBA00023136"/>
    </source>
</evidence>
<feature type="transmembrane region" description="Helical" evidence="11">
    <location>
        <begin position="348"/>
        <end position="365"/>
    </location>
</feature>
<dbReference type="InterPro" id="IPR000644">
    <property type="entry name" value="CBS_dom"/>
</dbReference>
<dbReference type="RefSeq" id="WP_338598619.1">
    <property type="nucleotide sequence ID" value="NZ_CP146016.1"/>
</dbReference>
<dbReference type="AlphaFoldDB" id="A0AAX4KXI4"/>
<proteinExistence type="predicted"/>
<dbReference type="PROSITE" id="PS51371">
    <property type="entry name" value="CBS"/>
    <property type="match status" value="1"/>
</dbReference>
<dbReference type="Pfam" id="PF00999">
    <property type="entry name" value="Na_H_Exchanger"/>
    <property type="match status" value="1"/>
</dbReference>
<name>A0AAX4KXI4_9CREN</name>
<dbReference type="Proteomes" id="UP001432202">
    <property type="component" value="Chromosome"/>
</dbReference>
<dbReference type="InterPro" id="IPR038770">
    <property type="entry name" value="Na+/solute_symporter_sf"/>
</dbReference>
<reference evidence="13 14" key="1">
    <citation type="submission" date="2024-02" db="EMBL/GenBank/DDBJ databases">
        <title>STSV induces naive adaptation in Sulfolobus.</title>
        <authorList>
            <person name="Xiang X."/>
            <person name="Song M."/>
        </authorList>
    </citation>
    <scope>NUCLEOTIDE SEQUENCE [LARGE SCALE GENOMIC DNA]</scope>
    <source>
        <strain evidence="13 14">RT2</strain>
    </source>
</reference>
<protein>
    <submittedName>
        <fullName evidence="13">Cation:proton antiporter</fullName>
    </submittedName>
</protein>
<evidence type="ECO:0000256" key="10">
    <source>
        <dbReference type="PROSITE-ProRule" id="PRU00703"/>
    </source>
</evidence>
<dbReference type="EMBL" id="CP146016">
    <property type="protein sequence ID" value="WWQ59454.1"/>
    <property type="molecule type" value="Genomic_DNA"/>
</dbReference>
<dbReference type="InterPro" id="IPR006153">
    <property type="entry name" value="Cation/H_exchanger_TM"/>
</dbReference>
<keyword evidence="3" id="KW-0050">Antiport</keyword>
<organism evidence="13 14">
    <name type="scientific">Sulfolobus tengchongensis</name>
    <dbReference type="NCBI Taxonomy" id="207809"/>
    <lineage>
        <taxon>Archaea</taxon>
        <taxon>Thermoproteota</taxon>
        <taxon>Thermoprotei</taxon>
        <taxon>Sulfolobales</taxon>
        <taxon>Sulfolobaceae</taxon>
        <taxon>Sulfolobus</taxon>
    </lineage>
</organism>
<evidence type="ECO:0000256" key="7">
    <source>
        <dbReference type="ARBA" id="ARBA00023065"/>
    </source>
</evidence>
<dbReference type="Gene3D" id="3.10.580.10">
    <property type="entry name" value="CBS-domain"/>
    <property type="match status" value="1"/>
</dbReference>
<keyword evidence="7" id="KW-0406">Ion transport</keyword>
<keyword evidence="4 11" id="KW-0812">Transmembrane</keyword>
<dbReference type="GeneID" id="89336715"/>
<dbReference type="InterPro" id="IPR046342">
    <property type="entry name" value="CBS_dom_sf"/>
</dbReference>
<evidence type="ECO:0000256" key="5">
    <source>
        <dbReference type="ARBA" id="ARBA00022989"/>
    </source>
</evidence>
<keyword evidence="10" id="KW-0129">CBS domain</keyword>
<keyword evidence="6" id="KW-0915">Sodium</keyword>
<keyword evidence="8 11" id="KW-0472">Membrane</keyword>
<dbReference type="PANTHER" id="PTHR43562:SF3">
    <property type="entry name" value="SODIUM ION_PROTON EXCHANGER (EUROFUNG)"/>
    <property type="match status" value="1"/>
</dbReference>
<dbReference type="GO" id="GO:0006814">
    <property type="term" value="P:sodium ion transport"/>
    <property type="evidence" value="ECO:0007669"/>
    <property type="project" value="UniProtKB-KW"/>
</dbReference>
<comment type="subcellular location">
    <subcellularLocation>
        <location evidence="1">Membrane</location>
        <topology evidence="1">Multi-pass membrane protein</topology>
    </subcellularLocation>
</comment>
<feature type="transmembrane region" description="Helical" evidence="11">
    <location>
        <begin position="203"/>
        <end position="221"/>
    </location>
</feature>
<feature type="transmembrane region" description="Helical" evidence="11">
    <location>
        <begin position="29"/>
        <end position="47"/>
    </location>
</feature>
<keyword evidence="9" id="KW-0739">Sodium transport</keyword>
<dbReference type="SUPFAM" id="SSF54631">
    <property type="entry name" value="CBS-domain pair"/>
    <property type="match status" value="1"/>
</dbReference>
<keyword evidence="14" id="KW-1185">Reference proteome</keyword>
<gene>
    <name evidence="13" type="ORF">V6M85_08065</name>
</gene>
<evidence type="ECO:0000259" key="12">
    <source>
        <dbReference type="PROSITE" id="PS51371"/>
    </source>
</evidence>
<evidence type="ECO:0000256" key="3">
    <source>
        <dbReference type="ARBA" id="ARBA00022449"/>
    </source>
</evidence>
<dbReference type="Pfam" id="PF00571">
    <property type="entry name" value="CBS"/>
    <property type="match status" value="1"/>
</dbReference>
<keyword evidence="2" id="KW-0813">Transport</keyword>
<dbReference type="Gene3D" id="1.20.1530.20">
    <property type="match status" value="1"/>
</dbReference>
<evidence type="ECO:0000256" key="9">
    <source>
        <dbReference type="ARBA" id="ARBA00023201"/>
    </source>
</evidence>
<feature type="transmembrane region" description="Helical" evidence="11">
    <location>
        <begin position="256"/>
        <end position="275"/>
    </location>
</feature>
<feature type="transmembrane region" description="Helical" evidence="11">
    <location>
        <begin position="145"/>
        <end position="165"/>
    </location>
</feature>
<evidence type="ECO:0000256" key="6">
    <source>
        <dbReference type="ARBA" id="ARBA00023053"/>
    </source>
</evidence>
<evidence type="ECO:0000256" key="4">
    <source>
        <dbReference type="ARBA" id="ARBA00022692"/>
    </source>
</evidence>
<evidence type="ECO:0000256" key="2">
    <source>
        <dbReference type="ARBA" id="ARBA00022448"/>
    </source>
</evidence>